<feature type="region of interest" description="Disordered" evidence="9">
    <location>
        <begin position="252"/>
        <end position="315"/>
    </location>
</feature>
<dbReference type="Gene3D" id="1.10.10.60">
    <property type="entry name" value="Homeodomain-like"/>
    <property type="match status" value="1"/>
</dbReference>
<feature type="compositionally biased region" description="Basic and acidic residues" evidence="9">
    <location>
        <begin position="119"/>
        <end position="128"/>
    </location>
</feature>
<dbReference type="PROSITE" id="PS50071">
    <property type="entry name" value="HOMEOBOX_2"/>
    <property type="match status" value="1"/>
</dbReference>
<keyword evidence="3 6" id="KW-0238">DNA-binding</keyword>
<dbReference type="GO" id="GO:0045944">
    <property type="term" value="P:positive regulation of transcription by RNA polymerase II"/>
    <property type="evidence" value="ECO:0007669"/>
    <property type="project" value="TreeGrafter"/>
</dbReference>
<evidence type="ECO:0000256" key="4">
    <source>
        <dbReference type="ARBA" id="ARBA00023155"/>
    </source>
</evidence>
<keyword evidence="2" id="KW-0217">Developmental protein</keyword>
<evidence type="ECO:0000256" key="7">
    <source>
        <dbReference type="RuleBase" id="RU000682"/>
    </source>
</evidence>
<keyword evidence="12" id="KW-1185">Reference proteome</keyword>
<dbReference type="InterPro" id="IPR001827">
    <property type="entry name" value="Homeobox_Antennapedia_CS"/>
</dbReference>
<evidence type="ECO:0000313" key="11">
    <source>
        <dbReference type="EMBL" id="KAK7088966.1"/>
    </source>
</evidence>
<accession>A0AAN9FY38</accession>
<evidence type="ECO:0000256" key="8">
    <source>
        <dbReference type="RuleBase" id="RU004442"/>
    </source>
</evidence>
<feature type="region of interest" description="Disordered" evidence="9">
    <location>
        <begin position="165"/>
        <end position="199"/>
    </location>
</feature>
<dbReference type="SUPFAM" id="SSF46689">
    <property type="entry name" value="Homeodomain-like"/>
    <property type="match status" value="1"/>
</dbReference>
<dbReference type="SMART" id="SM00389">
    <property type="entry name" value="HOX"/>
    <property type="match status" value="1"/>
</dbReference>
<dbReference type="InterPro" id="IPR009057">
    <property type="entry name" value="Homeodomain-like_sf"/>
</dbReference>
<proteinExistence type="inferred from homology"/>
<name>A0AAN9FY38_9CAEN</name>
<dbReference type="InterPro" id="IPR001356">
    <property type="entry name" value="HD"/>
</dbReference>
<comment type="subcellular location">
    <subcellularLocation>
        <location evidence="1 6 7">Nucleus</location>
    </subcellularLocation>
</comment>
<evidence type="ECO:0000313" key="12">
    <source>
        <dbReference type="Proteomes" id="UP001374579"/>
    </source>
</evidence>
<evidence type="ECO:0000256" key="2">
    <source>
        <dbReference type="ARBA" id="ARBA00022473"/>
    </source>
</evidence>
<feature type="compositionally biased region" description="Gly residues" evidence="9">
    <location>
        <begin position="301"/>
        <end position="313"/>
    </location>
</feature>
<reference evidence="11 12" key="1">
    <citation type="submission" date="2024-02" db="EMBL/GenBank/DDBJ databases">
        <title>Chromosome-scale genome assembly of the rough periwinkle Littorina saxatilis.</title>
        <authorList>
            <person name="De Jode A."/>
            <person name="Faria R."/>
            <person name="Formenti G."/>
            <person name="Sims Y."/>
            <person name="Smith T.P."/>
            <person name="Tracey A."/>
            <person name="Wood J.M.D."/>
            <person name="Zagrodzka Z.B."/>
            <person name="Johannesson K."/>
            <person name="Butlin R.K."/>
            <person name="Leder E.H."/>
        </authorList>
    </citation>
    <scope>NUCLEOTIDE SEQUENCE [LARGE SCALE GENOMIC DNA]</scope>
    <source>
        <strain evidence="11">Snail1</strain>
        <tissue evidence="11">Muscle</tissue>
    </source>
</reference>
<dbReference type="Pfam" id="PF00046">
    <property type="entry name" value="Homeodomain"/>
    <property type="match status" value="1"/>
</dbReference>
<feature type="compositionally biased region" description="Polar residues" evidence="9">
    <location>
        <begin position="186"/>
        <end position="197"/>
    </location>
</feature>
<keyword evidence="5 6" id="KW-0539">Nucleus</keyword>
<gene>
    <name evidence="11" type="ORF">V1264_025074</name>
</gene>
<comment type="similarity">
    <text evidence="8">Belongs to the Antp homeobox family.</text>
</comment>
<dbReference type="Proteomes" id="UP001374579">
    <property type="component" value="Unassembled WGS sequence"/>
</dbReference>
<dbReference type="AlphaFoldDB" id="A0AAN9FY38"/>
<dbReference type="CDD" id="cd00086">
    <property type="entry name" value="homeodomain"/>
    <property type="match status" value="1"/>
</dbReference>
<dbReference type="EMBL" id="JBAMIC010003515">
    <property type="protein sequence ID" value="KAK7088966.1"/>
    <property type="molecule type" value="Genomic_DNA"/>
</dbReference>
<keyword evidence="4 6" id="KW-0371">Homeobox</keyword>
<dbReference type="PROSITE" id="PS00027">
    <property type="entry name" value="HOMEOBOX_1"/>
    <property type="match status" value="1"/>
</dbReference>
<dbReference type="PRINTS" id="PR00024">
    <property type="entry name" value="HOMEOBOX"/>
</dbReference>
<evidence type="ECO:0000259" key="10">
    <source>
        <dbReference type="PROSITE" id="PS50071"/>
    </source>
</evidence>
<evidence type="ECO:0000256" key="6">
    <source>
        <dbReference type="PROSITE-ProRule" id="PRU00108"/>
    </source>
</evidence>
<dbReference type="InterPro" id="IPR020479">
    <property type="entry name" value="HD_metazoa"/>
</dbReference>
<dbReference type="PRINTS" id="PR00025">
    <property type="entry name" value="ANTENNAPEDIA"/>
</dbReference>
<evidence type="ECO:0000256" key="5">
    <source>
        <dbReference type="ARBA" id="ARBA00023242"/>
    </source>
</evidence>
<dbReference type="InterPro" id="IPR017995">
    <property type="entry name" value="Homeobox_antennapedia"/>
</dbReference>
<feature type="region of interest" description="Disordered" evidence="9">
    <location>
        <begin position="216"/>
        <end position="240"/>
    </location>
</feature>
<dbReference type="PROSITE" id="PS00032">
    <property type="entry name" value="ANTENNAPEDIA"/>
    <property type="match status" value="1"/>
</dbReference>
<dbReference type="InterPro" id="IPR050609">
    <property type="entry name" value="Antp_homeobox_Deformed_sf"/>
</dbReference>
<dbReference type="PANTHER" id="PTHR45771">
    <property type="entry name" value="HOMEOTIC PROTEIN DEFORMED"/>
    <property type="match status" value="1"/>
</dbReference>
<dbReference type="GO" id="GO:0005654">
    <property type="term" value="C:nucleoplasm"/>
    <property type="evidence" value="ECO:0007669"/>
    <property type="project" value="TreeGrafter"/>
</dbReference>
<evidence type="ECO:0000256" key="9">
    <source>
        <dbReference type="SAM" id="MobiDB-lite"/>
    </source>
</evidence>
<organism evidence="11 12">
    <name type="scientific">Littorina saxatilis</name>
    <dbReference type="NCBI Taxonomy" id="31220"/>
    <lineage>
        <taxon>Eukaryota</taxon>
        <taxon>Metazoa</taxon>
        <taxon>Spiralia</taxon>
        <taxon>Lophotrochozoa</taxon>
        <taxon>Mollusca</taxon>
        <taxon>Gastropoda</taxon>
        <taxon>Caenogastropoda</taxon>
        <taxon>Littorinimorpha</taxon>
        <taxon>Littorinoidea</taxon>
        <taxon>Littorinidae</taxon>
        <taxon>Littorina</taxon>
    </lineage>
</organism>
<dbReference type="GO" id="GO:0000981">
    <property type="term" value="F:DNA-binding transcription factor activity, RNA polymerase II-specific"/>
    <property type="evidence" value="ECO:0007669"/>
    <property type="project" value="InterPro"/>
</dbReference>
<dbReference type="InterPro" id="IPR017970">
    <property type="entry name" value="Homeobox_CS"/>
</dbReference>
<feature type="DNA-binding region" description="Homeobox" evidence="6">
    <location>
        <begin position="335"/>
        <end position="394"/>
    </location>
</feature>
<evidence type="ECO:0000256" key="1">
    <source>
        <dbReference type="ARBA" id="ARBA00004123"/>
    </source>
</evidence>
<comment type="caution">
    <text evidence="11">The sequence shown here is derived from an EMBL/GenBank/DDBJ whole genome shotgun (WGS) entry which is preliminary data.</text>
</comment>
<feature type="domain" description="Homeobox" evidence="10">
    <location>
        <begin position="333"/>
        <end position="393"/>
    </location>
</feature>
<dbReference type="PANTHER" id="PTHR45771:SF6">
    <property type="entry name" value="HOMEOTIC PROTEIN SEX COMBS REDUCED"/>
    <property type="match status" value="1"/>
</dbReference>
<dbReference type="GO" id="GO:0000978">
    <property type="term" value="F:RNA polymerase II cis-regulatory region sequence-specific DNA binding"/>
    <property type="evidence" value="ECO:0007669"/>
    <property type="project" value="TreeGrafter"/>
</dbReference>
<dbReference type="FunFam" id="1.10.10.60:FF:000055">
    <property type="entry name" value="Homeobox protein Hox-A5"/>
    <property type="match status" value="1"/>
</dbReference>
<feature type="region of interest" description="Disordered" evidence="9">
    <location>
        <begin position="119"/>
        <end position="140"/>
    </location>
</feature>
<sequence>MTMSSFLMNPLPYGGESKFSTTSEDFAQVAGYLPTHAATDYYHQHHHHNSHLNRTTVSLHNNPYQLSNDGTPYHSEVPSGNVNGVNNVAPGGIVVDSNHEGHYPSGEEDENHQAHDVYRAQQQKRDSFSDSSEPVCDGVSPSTVLSPLSSASLSAVSLPPIAELGAGGGGGKAHHQQQQLERGSHGNLTGNSPTSMDDSALCRPTSVTCLANYNHHQNHHHHQHQHDLQQQQQYHHHQQQYHLQNPHILHPHHHHLQQLSPNSAQGALSPSVKSPYPGDLPGGHESPLGPGEECGRDRGGDGGSSGGGGGAGGHPIIYPWMRKSQSGNASYLNDCKRNRTAYTRHQILELEKEFHFNRYLTRRRRIEIAHTLCLTERQIKIWFQNRRMKWKKEHRLPNTKTRMVDGGMDLTSELTSADLASLSSGSA</sequence>
<evidence type="ECO:0000256" key="3">
    <source>
        <dbReference type="ARBA" id="ARBA00023125"/>
    </source>
</evidence>
<dbReference type="GO" id="GO:0009952">
    <property type="term" value="P:anterior/posterior pattern specification"/>
    <property type="evidence" value="ECO:0007669"/>
    <property type="project" value="TreeGrafter"/>
</dbReference>
<protein>
    <recommendedName>
        <fullName evidence="10">Homeobox domain-containing protein</fullName>
    </recommendedName>
</protein>